<dbReference type="PROSITE" id="PS50110">
    <property type="entry name" value="RESPONSE_REGULATORY"/>
    <property type="match status" value="1"/>
</dbReference>
<evidence type="ECO:0000256" key="3">
    <source>
        <dbReference type="SAM" id="MobiDB-lite"/>
    </source>
</evidence>
<dbReference type="OrthoDB" id="9786101at2"/>
<gene>
    <name evidence="5" type="ORF">EUU23_00085</name>
</gene>
<dbReference type="SMART" id="SM00448">
    <property type="entry name" value="REC"/>
    <property type="match status" value="1"/>
</dbReference>
<evidence type="ECO:0000256" key="1">
    <source>
        <dbReference type="ARBA" id="ARBA00022553"/>
    </source>
</evidence>
<name>A0A6I4M102_9SPHN</name>
<reference evidence="5 6" key="1">
    <citation type="submission" date="2019-01" db="EMBL/GenBank/DDBJ databases">
        <title>Sphingorhabdus lacus sp.nov., isolated from an oligotrophic freshwater lake.</title>
        <authorList>
            <person name="Park M."/>
        </authorList>
    </citation>
    <scope>NUCLEOTIDE SEQUENCE [LARGE SCALE GENOMIC DNA]</scope>
    <source>
        <strain evidence="5 6">IMCC26285</strain>
    </source>
</reference>
<evidence type="ECO:0000313" key="6">
    <source>
        <dbReference type="Proteomes" id="UP000471147"/>
    </source>
</evidence>
<organism evidence="5 6">
    <name type="scientific">Sphingorhabdus profundilacus</name>
    <dbReference type="NCBI Taxonomy" id="2509718"/>
    <lineage>
        <taxon>Bacteria</taxon>
        <taxon>Pseudomonadati</taxon>
        <taxon>Pseudomonadota</taxon>
        <taxon>Alphaproteobacteria</taxon>
        <taxon>Sphingomonadales</taxon>
        <taxon>Sphingomonadaceae</taxon>
        <taxon>Sphingorhabdus</taxon>
    </lineage>
</organism>
<dbReference type="SUPFAM" id="SSF52172">
    <property type="entry name" value="CheY-like"/>
    <property type="match status" value="1"/>
</dbReference>
<dbReference type="InterPro" id="IPR053867">
    <property type="entry name" value="PhyR_sigma4"/>
</dbReference>
<dbReference type="InterPro" id="IPR011006">
    <property type="entry name" value="CheY-like_superfamily"/>
</dbReference>
<keyword evidence="1 2" id="KW-0597">Phosphoprotein</keyword>
<dbReference type="NCBIfam" id="NF006623">
    <property type="entry name" value="PRK09191.1"/>
    <property type="match status" value="1"/>
</dbReference>
<dbReference type="Gene3D" id="1.20.140.160">
    <property type="match status" value="1"/>
</dbReference>
<dbReference type="GO" id="GO:0000160">
    <property type="term" value="P:phosphorelay signal transduction system"/>
    <property type="evidence" value="ECO:0007669"/>
    <property type="project" value="InterPro"/>
</dbReference>
<dbReference type="EMBL" id="SDWJ01000001">
    <property type="protein sequence ID" value="MVZ96098.1"/>
    <property type="molecule type" value="Genomic_DNA"/>
</dbReference>
<accession>A0A6I4M102</accession>
<dbReference type="PANTHER" id="PTHR44591:SF3">
    <property type="entry name" value="RESPONSE REGULATORY DOMAIN-CONTAINING PROTEIN"/>
    <property type="match status" value="1"/>
</dbReference>
<dbReference type="SUPFAM" id="SSF88659">
    <property type="entry name" value="Sigma3 and sigma4 domains of RNA polymerase sigma factors"/>
    <property type="match status" value="1"/>
</dbReference>
<dbReference type="InterPro" id="IPR001789">
    <property type="entry name" value="Sig_transdc_resp-reg_receiver"/>
</dbReference>
<dbReference type="CDD" id="cd17540">
    <property type="entry name" value="REC_PhyR"/>
    <property type="match status" value="1"/>
</dbReference>
<dbReference type="Pfam" id="PF22233">
    <property type="entry name" value="PhyR_sigma-like"/>
    <property type="match status" value="1"/>
</dbReference>
<protein>
    <submittedName>
        <fullName evidence="5">Response regulator</fullName>
    </submittedName>
</protein>
<comment type="caution">
    <text evidence="5">The sequence shown here is derived from an EMBL/GenBank/DDBJ whole genome shotgun (WGS) entry which is preliminary data.</text>
</comment>
<dbReference type="InterPro" id="IPR050595">
    <property type="entry name" value="Bact_response_regulator"/>
</dbReference>
<dbReference type="Gene3D" id="3.40.50.2300">
    <property type="match status" value="1"/>
</dbReference>
<evidence type="ECO:0000259" key="4">
    <source>
        <dbReference type="PROSITE" id="PS50110"/>
    </source>
</evidence>
<dbReference type="InterPro" id="IPR013324">
    <property type="entry name" value="RNA_pol_sigma_r3/r4-like"/>
</dbReference>
<proteinExistence type="predicted"/>
<keyword evidence="6" id="KW-1185">Reference proteome</keyword>
<dbReference type="Pfam" id="PF22029">
    <property type="entry name" value="PhyR_sigma2"/>
    <property type="match status" value="1"/>
</dbReference>
<dbReference type="PANTHER" id="PTHR44591">
    <property type="entry name" value="STRESS RESPONSE REGULATOR PROTEIN 1"/>
    <property type="match status" value="1"/>
</dbReference>
<evidence type="ECO:0000256" key="2">
    <source>
        <dbReference type="PROSITE-ProRule" id="PRU00169"/>
    </source>
</evidence>
<dbReference type="Proteomes" id="UP000471147">
    <property type="component" value="Unassembled WGS sequence"/>
</dbReference>
<sequence>MSLKAAVAPELPFLRRYARALTGSQKMGDAAVRQVLEGLLLAPEELDAQKPARVELYRIFHQLWRHDALVEPSGGDGLVARLPVQGRQALLLTAVEGFSMQEAAEILGSDVESVSANSAIARQSITDSLQSSVMIIEDEAIIALHIRSIVEALGHSVTGVARTRSEAVALAARTQPELVLADISLADGSSGIDAVKDILGAMNVPVIFITAFPERLLTGERPEPTYLITKPFEPETVIATIGQALLVHRERLAAAAPAILAMDDMTPNPRKHFDTPEALLADPQLADGDKQALLTEWDSEMDNRLNAESEGMSASDPISAKREAQLADEARKVKNALTRISGQPD</sequence>
<evidence type="ECO:0000313" key="5">
    <source>
        <dbReference type="EMBL" id="MVZ96098.1"/>
    </source>
</evidence>
<feature type="domain" description="Response regulatory" evidence="4">
    <location>
        <begin position="132"/>
        <end position="245"/>
    </location>
</feature>
<dbReference type="Pfam" id="PF00072">
    <property type="entry name" value="Response_reg"/>
    <property type="match status" value="1"/>
</dbReference>
<feature type="region of interest" description="Disordered" evidence="3">
    <location>
        <begin position="305"/>
        <end position="325"/>
    </location>
</feature>
<dbReference type="InterPro" id="IPR053866">
    <property type="entry name" value="PhyR_sigma2"/>
</dbReference>
<dbReference type="AlphaFoldDB" id="A0A6I4M102"/>
<feature type="modified residue" description="4-aspartylphosphate" evidence="2">
    <location>
        <position position="182"/>
    </location>
</feature>